<dbReference type="InterPro" id="IPR050316">
    <property type="entry name" value="Tyrosinase/Hemocyanin"/>
</dbReference>
<gene>
    <name evidence="13" type="ORF">LIER_26554</name>
</gene>
<keyword evidence="3" id="KW-0883">Thioether bond</keyword>
<evidence type="ECO:0000256" key="8">
    <source>
        <dbReference type="PIRSR" id="PIRSR000290-2"/>
    </source>
</evidence>
<evidence type="ECO:0000256" key="3">
    <source>
        <dbReference type="ARBA" id="ARBA00022784"/>
    </source>
</evidence>
<sequence length="624" mass="69956">MSSFLSTALSSSFTPSSISSTKDHYKIASSTQISLLYKKPNNQHFHVSACKAIPPQRNNNKNSSSSSLSVETSKVDRRNMLLGLGGAYGAATIIGDKLALGADCTDLPLPYPDLTACTKSVISPIPDDPNAEQVECCPPTPLSEIKPYKIPVNPVKRIRPAAHLVDEAYIRKYMNAIEAMKALPDKDPRSFYQQAKIHCAYCNYGHKVKHPVTGEEVRFSVHGNWFFLPFHRWYLYFFERIAGELINDPTFALPYWNWDAPCGMTIPAMFVPEMSPLAGETRPNPLYDALRNPDHLPLNNDQDRCRQIVFDLNFNRAGGDNQLPDITRVCNNLAFVYRNMVSNAVDAERFMGNKYYVGCDIGRGAGSCELLHNPAHSWTGTTQNNNEDMGNFYSAGFDPIFYCHHGNVDRTWDVWRKLGGNDFGDQAWLDSKFFFYDELGDPVYVSVKDCLDEEKLGYEYQKVELPWLQARPPRKLEKSDVAANSTAPTVANAFPAKLDKVIKVLVQRPKKARSASQKKKKKEILVFQDIEYPMNEFVKFDVFINDEDEVGDLMSKAEFAGTFSTIPHGKGHEGGQVMASSFTIGLDEVLEDLQADDDEYILVTLIPKAGGDKVTIDGLKIDFV</sequence>
<dbReference type="PANTHER" id="PTHR11474:SF123">
    <property type="entry name" value="CATECHOL OXIDASE"/>
    <property type="match status" value="1"/>
</dbReference>
<dbReference type="Gene3D" id="1.10.1280.10">
    <property type="entry name" value="Di-copper center containing domain from catechol oxidase"/>
    <property type="match status" value="1"/>
</dbReference>
<feature type="compositionally biased region" description="Low complexity" evidence="10">
    <location>
        <begin position="58"/>
        <end position="69"/>
    </location>
</feature>
<dbReference type="Pfam" id="PF12143">
    <property type="entry name" value="PPO1_KFDV"/>
    <property type="match status" value="1"/>
</dbReference>
<dbReference type="Pfam" id="PF00264">
    <property type="entry name" value="Tyrosinase"/>
    <property type="match status" value="1"/>
</dbReference>
<keyword evidence="6 8" id="KW-1015">Disulfide bond</keyword>
<feature type="region of interest" description="Disordered" evidence="10">
    <location>
        <begin position="1"/>
        <end position="20"/>
    </location>
</feature>
<feature type="binding site" evidence="7">
    <location>
        <position position="376"/>
    </location>
    <ligand>
        <name>Cu cation</name>
        <dbReference type="ChEBI" id="CHEBI:23378"/>
        <label>B</label>
    </ligand>
</feature>
<evidence type="ECO:0000256" key="1">
    <source>
        <dbReference type="ARBA" id="ARBA00009928"/>
    </source>
</evidence>
<dbReference type="GO" id="GO:0004097">
    <property type="term" value="F:catechol oxidase activity"/>
    <property type="evidence" value="ECO:0007669"/>
    <property type="project" value="InterPro"/>
</dbReference>
<feature type="binding site" evidence="7">
    <location>
        <position position="372"/>
    </location>
    <ligand>
        <name>Cu cation</name>
        <dbReference type="ChEBI" id="CHEBI:23378"/>
        <label>B</label>
    </ligand>
</feature>
<evidence type="ECO:0000256" key="2">
    <source>
        <dbReference type="ARBA" id="ARBA00022723"/>
    </source>
</evidence>
<dbReference type="InterPro" id="IPR022739">
    <property type="entry name" value="Polyphenol_oxidase_cen"/>
</dbReference>
<reference evidence="13 14" key="1">
    <citation type="submission" date="2024-01" db="EMBL/GenBank/DDBJ databases">
        <title>The complete chloroplast genome sequence of Lithospermum erythrorhizon: insights into the phylogenetic relationship among Boraginaceae species and the maternal lineages of purple gromwells.</title>
        <authorList>
            <person name="Okada T."/>
            <person name="Watanabe K."/>
        </authorList>
    </citation>
    <scope>NUCLEOTIDE SEQUENCE [LARGE SCALE GENOMIC DNA]</scope>
</reference>
<dbReference type="AlphaFoldDB" id="A0AAV3RC73"/>
<feature type="disulfide bond" evidence="8">
    <location>
        <begin position="136"/>
        <end position="199"/>
    </location>
</feature>
<dbReference type="PRINTS" id="PR00092">
    <property type="entry name" value="TYROSINASE"/>
</dbReference>
<evidence type="ECO:0000313" key="14">
    <source>
        <dbReference type="Proteomes" id="UP001454036"/>
    </source>
</evidence>
<organism evidence="13 14">
    <name type="scientific">Lithospermum erythrorhizon</name>
    <name type="common">Purple gromwell</name>
    <name type="synonym">Lithospermum officinale var. erythrorhizon</name>
    <dbReference type="NCBI Taxonomy" id="34254"/>
    <lineage>
        <taxon>Eukaryota</taxon>
        <taxon>Viridiplantae</taxon>
        <taxon>Streptophyta</taxon>
        <taxon>Embryophyta</taxon>
        <taxon>Tracheophyta</taxon>
        <taxon>Spermatophyta</taxon>
        <taxon>Magnoliopsida</taxon>
        <taxon>eudicotyledons</taxon>
        <taxon>Gunneridae</taxon>
        <taxon>Pentapetalae</taxon>
        <taxon>asterids</taxon>
        <taxon>lamiids</taxon>
        <taxon>Boraginales</taxon>
        <taxon>Boraginaceae</taxon>
        <taxon>Boraginoideae</taxon>
        <taxon>Lithospermeae</taxon>
        <taxon>Lithospermum</taxon>
    </lineage>
</organism>
<evidence type="ECO:0000256" key="5">
    <source>
        <dbReference type="ARBA" id="ARBA00023008"/>
    </source>
</evidence>
<evidence type="ECO:0000259" key="11">
    <source>
        <dbReference type="PROSITE" id="PS00497"/>
    </source>
</evidence>
<evidence type="ECO:0000256" key="4">
    <source>
        <dbReference type="ARBA" id="ARBA00023002"/>
    </source>
</evidence>
<feature type="domain" description="Tyrosinase copper-binding" evidence="12">
    <location>
        <begin position="398"/>
        <end position="409"/>
    </location>
</feature>
<dbReference type="InterPro" id="IPR008922">
    <property type="entry name" value="Di-copper_centre_dom_sf"/>
</dbReference>
<feature type="region of interest" description="Disordered" evidence="10">
    <location>
        <begin position="52"/>
        <end position="72"/>
    </location>
</feature>
<evidence type="ECO:0000313" key="13">
    <source>
        <dbReference type="EMBL" id="GAA0172806.1"/>
    </source>
</evidence>
<dbReference type="PROSITE" id="PS00498">
    <property type="entry name" value="TYROSINASE_2"/>
    <property type="match status" value="1"/>
</dbReference>
<feature type="domain" description="Tyrosinase copper-binding" evidence="11">
    <location>
        <begin position="222"/>
        <end position="239"/>
    </location>
</feature>
<dbReference type="Pfam" id="PF12142">
    <property type="entry name" value="PPO1_DWL"/>
    <property type="match status" value="1"/>
</dbReference>
<feature type="disulfide bond" evidence="8">
    <location>
        <begin position="117"/>
        <end position="137"/>
    </location>
</feature>
<evidence type="ECO:0000256" key="6">
    <source>
        <dbReference type="ARBA" id="ARBA00023157"/>
    </source>
</evidence>
<dbReference type="SUPFAM" id="SSF48056">
    <property type="entry name" value="Di-copper centre-containing domain"/>
    <property type="match status" value="1"/>
</dbReference>
<keyword evidence="14" id="KW-1185">Reference proteome</keyword>
<dbReference type="GO" id="GO:0046872">
    <property type="term" value="F:metal ion binding"/>
    <property type="evidence" value="ECO:0007669"/>
    <property type="project" value="UniProtKB-KW"/>
</dbReference>
<dbReference type="Proteomes" id="UP001454036">
    <property type="component" value="Unassembled WGS sequence"/>
</dbReference>
<evidence type="ECO:0000256" key="10">
    <source>
        <dbReference type="SAM" id="MobiDB-lite"/>
    </source>
</evidence>
<dbReference type="PROSITE" id="PS00497">
    <property type="entry name" value="TYROSINASE_1"/>
    <property type="match status" value="1"/>
</dbReference>
<dbReference type="GO" id="GO:0046148">
    <property type="term" value="P:pigment biosynthetic process"/>
    <property type="evidence" value="ECO:0007669"/>
    <property type="project" value="InterPro"/>
</dbReference>
<evidence type="ECO:0000256" key="9">
    <source>
        <dbReference type="PIRSR" id="PIRSR000290-3"/>
    </source>
</evidence>
<comment type="cofactor">
    <cofactor evidence="7">
        <name>Cu(2+)</name>
        <dbReference type="ChEBI" id="CHEBI:29036"/>
    </cofactor>
    <text evidence="7">Binds 2 copper ions per subunit.</text>
</comment>
<comment type="similarity">
    <text evidence="1">Belongs to the tyrosinase family.</text>
</comment>
<evidence type="ECO:0000256" key="7">
    <source>
        <dbReference type="PIRSR" id="PIRSR000290-1"/>
    </source>
</evidence>
<feature type="cross-link" description="2'-(S-cysteinyl)-histidine (Cys-His)" evidence="9">
    <location>
        <begin position="202"/>
        <end position="222"/>
    </location>
</feature>
<comment type="caution">
    <text evidence="13">The sequence shown here is derived from an EMBL/GenBank/DDBJ whole genome shotgun (WGS) entry which is preliminary data.</text>
</comment>
<accession>A0AAV3RC73</accession>
<feature type="binding site" evidence="7">
    <location>
        <position position="405"/>
    </location>
    <ligand>
        <name>Cu cation</name>
        <dbReference type="ChEBI" id="CHEBI:23378"/>
        <label>B</label>
    </ligand>
</feature>
<feature type="binding site" evidence="7">
    <location>
        <position position="222"/>
    </location>
    <ligand>
        <name>Cu cation</name>
        <dbReference type="ChEBI" id="CHEBI:23378"/>
        <label>A</label>
    </ligand>
</feature>
<keyword evidence="5 7" id="KW-0186">Copper</keyword>
<dbReference type="InterPro" id="IPR016213">
    <property type="entry name" value="Polyphenol_oxidase"/>
</dbReference>
<proteinExistence type="inferred from homology"/>
<keyword evidence="4" id="KW-0560">Oxidoreductase</keyword>
<dbReference type="PIRSF" id="PIRSF000290">
    <property type="entry name" value="PPO_plant"/>
    <property type="match status" value="1"/>
</dbReference>
<feature type="binding site" evidence="7">
    <location>
        <position position="198"/>
    </location>
    <ligand>
        <name>Cu cation</name>
        <dbReference type="ChEBI" id="CHEBI:23378"/>
        <label>A</label>
    </ligand>
</feature>
<keyword evidence="2 7" id="KW-0479">Metal-binding</keyword>
<name>A0AAV3RC73_LITER</name>
<protein>
    <recommendedName>
        <fullName evidence="11 12">Tyrosinase copper-binding domain-containing protein</fullName>
    </recommendedName>
</protein>
<dbReference type="PANTHER" id="PTHR11474">
    <property type="entry name" value="TYROSINASE FAMILY MEMBER"/>
    <property type="match status" value="1"/>
</dbReference>
<evidence type="ECO:0000259" key="12">
    <source>
        <dbReference type="PROSITE" id="PS00498"/>
    </source>
</evidence>
<dbReference type="InterPro" id="IPR022740">
    <property type="entry name" value="Polyphenol_oxidase_C"/>
</dbReference>
<feature type="binding site" evidence="7">
    <location>
        <position position="231"/>
    </location>
    <ligand>
        <name>Cu cation</name>
        <dbReference type="ChEBI" id="CHEBI:23378"/>
        <label>A</label>
    </ligand>
</feature>
<dbReference type="EMBL" id="BAABME010008291">
    <property type="protein sequence ID" value="GAA0172806.1"/>
    <property type="molecule type" value="Genomic_DNA"/>
</dbReference>
<dbReference type="InterPro" id="IPR002227">
    <property type="entry name" value="Tyrosinase_Cu-bd"/>
</dbReference>